<evidence type="ECO:0000313" key="3">
    <source>
        <dbReference type="WBParaSite" id="HPBE_0002344901-mRNA-1"/>
    </source>
</evidence>
<proteinExistence type="predicted"/>
<reference evidence="1 2" key="1">
    <citation type="submission" date="2018-11" db="EMBL/GenBank/DDBJ databases">
        <authorList>
            <consortium name="Pathogen Informatics"/>
        </authorList>
    </citation>
    <scope>NUCLEOTIDE SEQUENCE [LARGE SCALE GENOMIC DNA]</scope>
</reference>
<evidence type="ECO:0000313" key="2">
    <source>
        <dbReference type="Proteomes" id="UP000050761"/>
    </source>
</evidence>
<dbReference type="EMBL" id="UZAH01035069">
    <property type="protein sequence ID" value="VDP38867.1"/>
    <property type="molecule type" value="Genomic_DNA"/>
</dbReference>
<organism evidence="2 3">
    <name type="scientific">Heligmosomoides polygyrus</name>
    <name type="common">Parasitic roundworm</name>
    <dbReference type="NCBI Taxonomy" id="6339"/>
    <lineage>
        <taxon>Eukaryota</taxon>
        <taxon>Metazoa</taxon>
        <taxon>Ecdysozoa</taxon>
        <taxon>Nematoda</taxon>
        <taxon>Chromadorea</taxon>
        <taxon>Rhabditida</taxon>
        <taxon>Rhabditina</taxon>
        <taxon>Rhabditomorpha</taxon>
        <taxon>Strongyloidea</taxon>
        <taxon>Heligmosomidae</taxon>
        <taxon>Heligmosomoides</taxon>
    </lineage>
</organism>
<gene>
    <name evidence="1" type="ORF">HPBE_LOCUS23448</name>
</gene>
<dbReference type="Proteomes" id="UP000050761">
    <property type="component" value="Unassembled WGS sequence"/>
</dbReference>
<dbReference type="WBParaSite" id="HPBE_0002344901-mRNA-1">
    <property type="protein sequence ID" value="HPBE_0002344901-mRNA-1"/>
    <property type="gene ID" value="HPBE_0002344901"/>
</dbReference>
<sequence>MSPRCHDDTPSESLHTMEDVFGTSSESRCTLDDVFGTSPESRCTMDDVFGTFLKHYTLDDVLIGSSEFRRTLDDVCGTSPDYRRFVYDHRPHTDALPSQNIVNSDDPSPRIKFVSNLPWRSPKEAPLPFAALS</sequence>
<accession>A0A3P8CFJ2</accession>
<dbReference type="AlphaFoldDB" id="A0A183GL79"/>
<accession>A0A183GL79</accession>
<keyword evidence="2" id="KW-1185">Reference proteome</keyword>
<reference evidence="3" key="2">
    <citation type="submission" date="2019-09" db="UniProtKB">
        <authorList>
            <consortium name="WormBaseParasite"/>
        </authorList>
    </citation>
    <scope>IDENTIFICATION</scope>
</reference>
<name>A0A183GL79_HELPZ</name>
<protein>
    <submittedName>
        <fullName evidence="1 3">Uncharacterized protein</fullName>
    </submittedName>
</protein>
<evidence type="ECO:0000313" key="1">
    <source>
        <dbReference type="EMBL" id="VDP38867.1"/>
    </source>
</evidence>